<feature type="non-terminal residue" evidence="3">
    <location>
        <position position="147"/>
    </location>
</feature>
<keyword evidence="2" id="KW-1133">Transmembrane helix</keyword>
<reference evidence="3" key="1">
    <citation type="submission" date="2018-06" db="EMBL/GenBank/DDBJ databases">
        <authorList>
            <person name="Zhirakovskaya E."/>
        </authorList>
    </citation>
    <scope>NUCLEOTIDE SEQUENCE</scope>
</reference>
<organism evidence="3">
    <name type="scientific">hydrothermal vent metagenome</name>
    <dbReference type="NCBI Taxonomy" id="652676"/>
    <lineage>
        <taxon>unclassified sequences</taxon>
        <taxon>metagenomes</taxon>
        <taxon>ecological metagenomes</taxon>
    </lineage>
</organism>
<sequence>MTTQIYDAENAKPRRDQGFTTSEPAPDTKRKLSRTSYVWAILAVWGYAAFALSQNGVFQSTAATPPIAVAIAAFGPGLLFLSVYSVYAPLRRWVDGLDLSEIIALQAWRIIGFAFLAVWGLGELPAVFALPAGIGDMAVGLAAPVVA</sequence>
<dbReference type="EMBL" id="UOEH01000096">
    <property type="protein sequence ID" value="VAV92716.1"/>
    <property type="molecule type" value="Genomic_DNA"/>
</dbReference>
<feature type="transmembrane region" description="Helical" evidence="2">
    <location>
        <begin position="37"/>
        <end position="55"/>
    </location>
</feature>
<keyword evidence="2" id="KW-0472">Membrane</keyword>
<feature type="transmembrane region" description="Helical" evidence="2">
    <location>
        <begin position="67"/>
        <end position="90"/>
    </location>
</feature>
<feature type="region of interest" description="Disordered" evidence="1">
    <location>
        <begin position="1"/>
        <end position="28"/>
    </location>
</feature>
<proteinExistence type="predicted"/>
<name>A0A3B0RW46_9ZZZZ</name>
<evidence type="ECO:0000313" key="3">
    <source>
        <dbReference type="EMBL" id="VAV92716.1"/>
    </source>
</evidence>
<protein>
    <submittedName>
        <fullName evidence="3">Uncharacterized protein</fullName>
    </submittedName>
</protein>
<evidence type="ECO:0000256" key="2">
    <source>
        <dbReference type="SAM" id="Phobius"/>
    </source>
</evidence>
<evidence type="ECO:0000256" key="1">
    <source>
        <dbReference type="SAM" id="MobiDB-lite"/>
    </source>
</evidence>
<gene>
    <name evidence="3" type="ORF">MNBD_ALPHA05-1420</name>
</gene>
<keyword evidence="2" id="KW-0812">Transmembrane</keyword>
<feature type="transmembrane region" description="Helical" evidence="2">
    <location>
        <begin position="102"/>
        <end position="121"/>
    </location>
</feature>
<accession>A0A3B0RW46</accession>
<dbReference type="AlphaFoldDB" id="A0A3B0RW46"/>